<dbReference type="NCBIfam" id="NF003828">
    <property type="entry name" value="PRK05416.1"/>
    <property type="match status" value="1"/>
</dbReference>
<dbReference type="InterPro" id="IPR027417">
    <property type="entry name" value="P-loop_NTPase"/>
</dbReference>
<dbReference type="HOGENOM" id="CLU_059558_0_0_7"/>
<evidence type="ECO:0000256" key="4">
    <source>
        <dbReference type="HAMAP-Rule" id="MF_00636"/>
    </source>
</evidence>
<protein>
    <submittedName>
        <fullName evidence="7">Uncharacterized protein</fullName>
    </submittedName>
</protein>
<dbReference type="Pfam" id="PF03668">
    <property type="entry name" value="RapZ-like_N"/>
    <property type="match status" value="1"/>
</dbReference>
<dbReference type="InterPro" id="IPR053931">
    <property type="entry name" value="RapZ_C"/>
</dbReference>
<evidence type="ECO:0000259" key="6">
    <source>
        <dbReference type="Pfam" id="PF22740"/>
    </source>
</evidence>
<dbReference type="EMBL" id="CP006585">
    <property type="protein sequence ID" value="AGW14163.1"/>
    <property type="molecule type" value="Genomic_DNA"/>
</dbReference>
<feature type="binding site" evidence="4">
    <location>
        <begin position="21"/>
        <end position="28"/>
    </location>
    <ligand>
        <name>ATP</name>
        <dbReference type="ChEBI" id="CHEBI:30616"/>
    </ligand>
</feature>
<dbReference type="PANTHER" id="PTHR30448">
    <property type="entry name" value="RNASE ADAPTER PROTEIN RAPZ"/>
    <property type="match status" value="1"/>
</dbReference>
<dbReference type="PANTHER" id="PTHR30448:SF0">
    <property type="entry name" value="RNASE ADAPTER PROTEIN RAPZ"/>
    <property type="match status" value="1"/>
</dbReference>
<feature type="domain" description="RapZ C-terminal" evidence="6">
    <location>
        <begin position="191"/>
        <end position="310"/>
    </location>
</feature>
<dbReference type="STRING" id="1121448.DGI_2415"/>
<dbReference type="GO" id="GO:0005525">
    <property type="term" value="F:GTP binding"/>
    <property type="evidence" value="ECO:0007669"/>
    <property type="project" value="UniProtKB-UniRule"/>
</dbReference>
<gene>
    <name evidence="7" type="ORF">DGI_2415</name>
</gene>
<dbReference type="SUPFAM" id="SSF52540">
    <property type="entry name" value="P-loop containing nucleoside triphosphate hydrolases"/>
    <property type="match status" value="1"/>
</dbReference>
<dbReference type="InterPro" id="IPR005337">
    <property type="entry name" value="RapZ-like"/>
</dbReference>
<dbReference type="eggNOG" id="COG1660">
    <property type="taxonomic scope" value="Bacteria"/>
</dbReference>
<dbReference type="Proteomes" id="UP000016587">
    <property type="component" value="Chromosome"/>
</dbReference>
<reference evidence="8" key="2">
    <citation type="submission" date="2013-07" db="EMBL/GenBank/DDBJ databases">
        <authorList>
            <person name="Morais-Silva F.O."/>
            <person name="Rezende A.M."/>
            <person name="Pimentel C."/>
            <person name="Resende D.M."/>
            <person name="Santos C.I."/>
            <person name="Clemente C."/>
            <person name="de Oliveira L.M."/>
            <person name="da Silva S.M."/>
            <person name="Costa D.A."/>
            <person name="Varela-Raposo A."/>
            <person name="Horacio E.C.A."/>
            <person name="Matos M."/>
            <person name="Flores O."/>
            <person name="Ruiz J.C."/>
            <person name="Rodrigues-Pousada C."/>
        </authorList>
    </citation>
    <scope>NUCLEOTIDE SEQUENCE [LARGE SCALE GENOMIC DNA]</scope>
    <source>
        <strain evidence="8">ATCC 19364 / DSM 1382 / NCIMB 9332 / VKM B-1759</strain>
    </source>
</reference>
<dbReference type="KEGG" id="dgg:DGI_2415"/>
<dbReference type="InterPro" id="IPR053930">
    <property type="entry name" value="RapZ-like_N"/>
</dbReference>
<dbReference type="RefSeq" id="WP_021761146.1">
    <property type="nucleotide sequence ID" value="NC_022444.1"/>
</dbReference>
<dbReference type="HAMAP" id="MF_00636">
    <property type="entry name" value="RapZ_like"/>
    <property type="match status" value="1"/>
</dbReference>
<keyword evidence="3 4" id="KW-0342">GTP-binding</keyword>
<dbReference type="AlphaFoldDB" id="T2GCZ6"/>
<evidence type="ECO:0000256" key="2">
    <source>
        <dbReference type="ARBA" id="ARBA00022840"/>
    </source>
</evidence>
<accession>T2GCZ6</accession>
<evidence type="ECO:0000313" key="8">
    <source>
        <dbReference type="Proteomes" id="UP000016587"/>
    </source>
</evidence>
<organism evidence="7 8">
    <name type="scientific">Megalodesulfovibrio gigas (strain ATCC 19364 / DSM 1382 / NCIMB 9332 / VKM B-1759)</name>
    <name type="common">Desulfovibrio gigas</name>
    <dbReference type="NCBI Taxonomy" id="1121448"/>
    <lineage>
        <taxon>Bacteria</taxon>
        <taxon>Pseudomonadati</taxon>
        <taxon>Thermodesulfobacteriota</taxon>
        <taxon>Desulfovibrionia</taxon>
        <taxon>Desulfovibrionales</taxon>
        <taxon>Desulfovibrionaceae</taxon>
        <taxon>Megalodesulfovibrio</taxon>
    </lineage>
</organism>
<dbReference type="PATRIC" id="fig|1121448.10.peg.2367"/>
<evidence type="ECO:0000259" key="5">
    <source>
        <dbReference type="Pfam" id="PF03668"/>
    </source>
</evidence>
<feature type="binding site" evidence="4">
    <location>
        <begin position="73"/>
        <end position="76"/>
    </location>
    <ligand>
        <name>GTP</name>
        <dbReference type="ChEBI" id="CHEBI:37565"/>
    </ligand>
</feature>
<dbReference type="Pfam" id="PF22740">
    <property type="entry name" value="PapZ_C"/>
    <property type="match status" value="1"/>
</dbReference>
<proteinExistence type="inferred from homology"/>
<dbReference type="PIRSF" id="PIRSF005052">
    <property type="entry name" value="P-loopkin"/>
    <property type="match status" value="1"/>
</dbReference>
<dbReference type="GO" id="GO:0005524">
    <property type="term" value="F:ATP binding"/>
    <property type="evidence" value="ECO:0007669"/>
    <property type="project" value="UniProtKB-UniRule"/>
</dbReference>
<evidence type="ECO:0000256" key="1">
    <source>
        <dbReference type="ARBA" id="ARBA00022741"/>
    </source>
</evidence>
<keyword evidence="1 4" id="KW-0547">Nucleotide-binding</keyword>
<evidence type="ECO:0000256" key="3">
    <source>
        <dbReference type="ARBA" id="ARBA00023134"/>
    </source>
</evidence>
<name>T2GCZ6_MEGG1</name>
<keyword evidence="2 4" id="KW-0067">ATP-binding</keyword>
<keyword evidence="8" id="KW-1185">Reference proteome</keyword>
<evidence type="ECO:0000313" key="7">
    <source>
        <dbReference type="EMBL" id="AGW14163.1"/>
    </source>
</evidence>
<sequence>METACENIASSATFPLVIVCGLSGAGKSTALGVFEDLRFFTVDGIPPSLAPKLAGLFIGETRRQFRGLALGVDVRNVESKESIANAWMAVMEEMKGLGASPQVLFLEARTPVLMRRYAATRRPHPVLQLLCTGEETCGMGLEQAIETEVEALQPLRTLADLVVDTSDHSVHDLRRVIKDKWGALDQNGKALTIHLITFGFKYGPPSEADLMFDLRFLPNPYFVEELRPLTGKDPAIVDYVLATDPGKTFLHRLKEFVLYLMPLYDAEGRYRIAIAIGCTGGRHRSVAVTEALYATLKAAGYPVSIEHRHIALG</sequence>
<reference evidence="7 8" key="1">
    <citation type="journal article" date="2013" name="J. Bacteriol.">
        <title>Roles of HynAB and Ech, the only two hydrogenases found in the model sulfate reducer Desulfovibrio gigas.</title>
        <authorList>
            <person name="Morais-Silva F.O."/>
            <person name="Santos C.I."/>
            <person name="Rodrigues R."/>
            <person name="Pereira I.A."/>
            <person name="Rodrigues-Pousada C."/>
        </authorList>
    </citation>
    <scope>NUCLEOTIDE SEQUENCE [LARGE SCALE GENOMIC DNA]</scope>
    <source>
        <strain evidence="8">ATCC 19364 / DSM 1382 / NCIMB 9332 / VKM B-1759</strain>
    </source>
</reference>
<feature type="domain" description="RapZ-like N-terminal" evidence="5">
    <location>
        <begin position="16"/>
        <end position="180"/>
    </location>
</feature>